<evidence type="ECO:0000313" key="2">
    <source>
        <dbReference type="Proteomes" id="UP000325440"/>
    </source>
</evidence>
<gene>
    <name evidence="1" type="ORF">CINCED_3A023748</name>
</gene>
<reference evidence="1 2" key="1">
    <citation type="submission" date="2019-08" db="EMBL/GenBank/DDBJ databases">
        <authorList>
            <person name="Alioto T."/>
            <person name="Alioto T."/>
            <person name="Gomez Garrido J."/>
        </authorList>
    </citation>
    <scope>NUCLEOTIDE SEQUENCE [LARGE SCALE GENOMIC DNA]</scope>
</reference>
<keyword evidence="2" id="KW-1185">Reference proteome</keyword>
<dbReference type="Proteomes" id="UP000325440">
    <property type="component" value="Unassembled WGS sequence"/>
</dbReference>
<dbReference type="EMBL" id="CABPRJ010001131">
    <property type="protein sequence ID" value="VVC35225.1"/>
    <property type="molecule type" value="Genomic_DNA"/>
</dbReference>
<evidence type="ECO:0000313" key="1">
    <source>
        <dbReference type="EMBL" id="VVC35225.1"/>
    </source>
</evidence>
<organism evidence="1 2">
    <name type="scientific">Cinara cedri</name>
    <dbReference type="NCBI Taxonomy" id="506608"/>
    <lineage>
        <taxon>Eukaryota</taxon>
        <taxon>Metazoa</taxon>
        <taxon>Ecdysozoa</taxon>
        <taxon>Arthropoda</taxon>
        <taxon>Hexapoda</taxon>
        <taxon>Insecta</taxon>
        <taxon>Pterygota</taxon>
        <taxon>Neoptera</taxon>
        <taxon>Paraneoptera</taxon>
        <taxon>Hemiptera</taxon>
        <taxon>Sternorrhyncha</taxon>
        <taxon>Aphidomorpha</taxon>
        <taxon>Aphidoidea</taxon>
        <taxon>Aphididae</taxon>
        <taxon>Lachninae</taxon>
        <taxon>Cinara</taxon>
    </lineage>
</organism>
<protein>
    <submittedName>
        <fullName evidence="1">Uncharacterized protein</fullName>
    </submittedName>
</protein>
<dbReference type="AlphaFoldDB" id="A0A5E4MY22"/>
<accession>A0A5E4MY22</accession>
<proteinExistence type="predicted"/>
<sequence length="204" mass="22607">MNSPMSKCPTHNKAVLINVKPSALSGYAGNSKIESYWRPGDPIFVNYLTYNLALGLLNQIENRFGYGVTYSRNKDSAPENAEDDGINTVSKPTFCTYLETNLNNDISYKLCHNVFGNLWGQIGGNVLENWTKSKISGSIEFANEYLNVQVLADETTDPSYALNINFTKQIFSSCVIGGQCTFIADKKSPIPIVLKGYEGMLGYR</sequence>
<name>A0A5E4MY22_9HEMI</name>